<dbReference type="AlphaFoldDB" id="A0A9D4LRU3"/>
<dbReference type="Proteomes" id="UP000828390">
    <property type="component" value="Unassembled WGS sequence"/>
</dbReference>
<organism evidence="1 2">
    <name type="scientific">Dreissena polymorpha</name>
    <name type="common">Zebra mussel</name>
    <name type="synonym">Mytilus polymorpha</name>
    <dbReference type="NCBI Taxonomy" id="45954"/>
    <lineage>
        <taxon>Eukaryota</taxon>
        <taxon>Metazoa</taxon>
        <taxon>Spiralia</taxon>
        <taxon>Lophotrochozoa</taxon>
        <taxon>Mollusca</taxon>
        <taxon>Bivalvia</taxon>
        <taxon>Autobranchia</taxon>
        <taxon>Heteroconchia</taxon>
        <taxon>Euheterodonta</taxon>
        <taxon>Imparidentia</taxon>
        <taxon>Neoheterodontei</taxon>
        <taxon>Myida</taxon>
        <taxon>Dreissenoidea</taxon>
        <taxon>Dreissenidae</taxon>
        <taxon>Dreissena</taxon>
    </lineage>
</organism>
<evidence type="ECO:0000313" key="1">
    <source>
        <dbReference type="EMBL" id="KAH3862896.1"/>
    </source>
</evidence>
<sequence>MTASRHCVHTGKKPSDMTIYNRDTSAISDSSYEINRLLIQSGPFKECGSRPHLLFSQNGIISFWPTIKADVDTTGFPLHC</sequence>
<reference evidence="1" key="1">
    <citation type="journal article" date="2019" name="bioRxiv">
        <title>The Genome of the Zebra Mussel, Dreissena polymorpha: A Resource for Invasive Species Research.</title>
        <authorList>
            <person name="McCartney M.A."/>
            <person name="Auch B."/>
            <person name="Kono T."/>
            <person name="Mallez S."/>
            <person name="Zhang Y."/>
            <person name="Obille A."/>
            <person name="Becker A."/>
            <person name="Abrahante J.E."/>
            <person name="Garbe J."/>
            <person name="Badalamenti J.P."/>
            <person name="Herman A."/>
            <person name="Mangelson H."/>
            <person name="Liachko I."/>
            <person name="Sullivan S."/>
            <person name="Sone E.D."/>
            <person name="Koren S."/>
            <person name="Silverstein K.A.T."/>
            <person name="Beckman K.B."/>
            <person name="Gohl D.M."/>
        </authorList>
    </citation>
    <scope>NUCLEOTIDE SEQUENCE</scope>
    <source>
        <strain evidence="1">Duluth1</strain>
        <tissue evidence="1">Whole animal</tissue>
    </source>
</reference>
<name>A0A9D4LRU3_DREPO</name>
<gene>
    <name evidence="1" type="ORF">DPMN_025871</name>
</gene>
<accession>A0A9D4LRU3</accession>
<dbReference type="EMBL" id="JAIWYP010000002">
    <property type="protein sequence ID" value="KAH3862896.1"/>
    <property type="molecule type" value="Genomic_DNA"/>
</dbReference>
<reference evidence="1" key="2">
    <citation type="submission" date="2020-11" db="EMBL/GenBank/DDBJ databases">
        <authorList>
            <person name="McCartney M.A."/>
            <person name="Auch B."/>
            <person name="Kono T."/>
            <person name="Mallez S."/>
            <person name="Becker A."/>
            <person name="Gohl D.M."/>
            <person name="Silverstein K.A.T."/>
            <person name="Koren S."/>
            <person name="Bechman K.B."/>
            <person name="Herman A."/>
            <person name="Abrahante J.E."/>
            <person name="Garbe J."/>
        </authorList>
    </citation>
    <scope>NUCLEOTIDE SEQUENCE</scope>
    <source>
        <strain evidence="1">Duluth1</strain>
        <tissue evidence="1">Whole animal</tissue>
    </source>
</reference>
<evidence type="ECO:0000313" key="2">
    <source>
        <dbReference type="Proteomes" id="UP000828390"/>
    </source>
</evidence>
<keyword evidence="2" id="KW-1185">Reference proteome</keyword>
<comment type="caution">
    <text evidence="1">The sequence shown here is derived from an EMBL/GenBank/DDBJ whole genome shotgun (WGS) entry which is preliminary data.</text>
</comment>
<proteinExistence type="predicted"/>
<protein>
    <submittedName>
        <fullName evidence="1">Uncharacterized protein</fullName>
    </submittedName>
</protein>